<reference evidence="2" key="1">
    <citation type="submission" date="2023-05" db="EMBL/GenBank/DDBJ databases">
        <title>Nepenthes gracilis genome sequencing.</title>
        <authorList>
            <person name="Fukushima K."/>
        </authorList>
    </citation>
    <scope>NUCLEOTIDE SEQUENCE</scope>
    <source>
        <strain evidence="2">SING2019-196</strain>
    </source>
</reference>
<dbReference type="PANTHER" id="PTHR31168:SF21">
    <property type="entry name" value="EMB|CAB89385.1"/>
    <property type="match status" value="1"/>
</dbReference>
<dbReference type="EMBL" id="BSYO01000032">
    <property type="protein sequence ID" value="GMH26956.1"/>
    <property type="molecule type" value="Genomic_DNA"/>
</dbReference>
<feature type="transmembrane region" description="Helical" evidence="1">
    <location>
        <begin position="183"/>
        <end position="204"/>
    </location>
</feature>
<dbReference type="AlphaFoldDB" id="A0AAD3Y4X5"/>
<name>A0AAD3Y4X5_NEPGR</name>
<evidence type="ECO:0000313" key="3">
    <source>
        <dbReference type="Proteomes" id="UP001279734"/>
    </source>
</evidence>
<evidence type="ECO:0000256" key="1">
    <source>
        <dbReference type="SAM" id="Phobius"/>
    </source>
</evidence>
<keyword evidence="1" id="KW-0472">Membrane</keyword>
<dbReference type="PANTHER" id="PTHR31168">
    <property type="entry name" value="OS02G0292800 PROTEIN"/>
    <property type="match status" value="1"/>
</dbReference>
<proteinExistence type="predicted"/>
<keyword evidence="1" id="KW-1133">Transmembrane helix</keyword>
<comment type="caution">
    <text evidence="2">The sequence shown here is derived from an EMBL/GenBank/DDBJ whole genome shotgun (WGS) entry which is preliminary data.</text>
</comment>
<sequence>MAFPEQNLDLVLVPSGLLLMFGYHLFLLYRYIQLPHTTAIGFINSDAKAWAERIMKQEYSNRNLPLSVISSNVSAATYLATVSLTLSSLIGTWIASNSSVFQSSLVYGDRRSSTLTLKYISILICFLLAFSCFVHSTRKFVHANYLITMPNSSFSIGYVETPILRGNEFWWLGLRALYFALDLLMWFFGPIPMFVSSAAMVLLLQSLDFNSTPLHHYDRAEKKVEEGVDRTGIALAATQHRRG</sequence>
<accession>A0AAD3Y4X5</accession>
<feature type="transmembrane region" description="Helical" evidence="1">
    <location>
        <begin position="12"/>
        <end position="32"/>
    </location>
</feature>
<feature type="transmembrane region" description="Helical" evidence="1">
    <location>
        <begin position="116"/>
        <end position="136"/>
    </location>
</feature>
<organism evidence="2 3">
    <name type="scientific">Nepenthes gracilis</name>
    <name type="common">Slender pitcher plant</name>
    <dbReference type="NCBI Taxonomy" id="150966"/>
    <lineage>
        <taxon>Eukaryota</taxon>
        <taxon>Viridiplantae</taxon>
        <taxon>Streptophyta</taxon>
        <taxon>Embryophyta</taxon>
        <taxon>Tracheophyta</taxon>
        <taxon>Spermatophyta</taxon>
        <taxon>Magnoliopsida</taxon>
        <taxon>eudicotyledons</taxon>
        <taxon>Gunneridae</taxon>
        <taxon>Pentapetalae</taxon>
        <taxon>Caryophyllales</taxon>
        <taxon>Nepenthaceae</taxon>
        <taxon>Nepenthes</taxon>
    </lineage>
</organism>
<dbReference type="InterPro" id="IPR006747">
    <property type="entry name" value="DUF599"/>
</dbReference>
<keyword evidence="3" id="KW-1185">Reference proteome</keyword>
<gene>
    <name evidence="2" type="ORF">Nepgr_028799</name>
</gene>
<feature type="transmembrane region" description="Helical" evidence="1">
    <location>
        <begin position="75"/>
        <end position="95"/>
    </location>
</feature>
<dbReference type="Proteomes" id="UP001279734">
    <property type="component" value="Unassembled WGS sequence"/>
</dbReference>
<evidence type="ECO:0008006" key="4">
    <source>
        <dbReference type="Google" id="ProtNLM"/>
    </source>
</evidence>
<keyword evidence="1" id="KW-0812">Transmembrane</keyword>
<dbReference type="Pfam" id="PF04654">
    <property type="entry name" value="DUF599"/>
    <property type="match status" value="1"/>
</dbReference>
<protein>
    <recommendedName>
        <fullName evidence="4">DUF599 domain-containing protein</fullName>
    </recommendedName>
</protein>
<evidence type="ECO:0000313" key="2">
    <source>
        <dbReference type="EMBL" id="GMH26956.1"/>
    </source>
</evidence>